<sequence length="133" mass="14283">MIPLLGSPETLTSVGDTYADAVDTGMKLLSNRRRRAVLTILASMDGFATLPELAIEIATQENSSEPSAISDHETVSPRNRRAVQISLHHTHVPQLASANAVDYDAAAKTVTLTDHGRTLLSRRDAVSGSPQHE</sequence>
<evidence type="ECO:0000259" key="1">
    <source>
        <dbReference type="Pfam" id="PF24035"/>
    </source>
</evidence>
<reference evidence="2 3" key="1">
    <citation type="submission" date="2020-07" db="EMBL/GenBank/DDBJ databases">
        <authorList>
            <person name="Cui H."/>
        </authorList>
    </citation>
    <scope>NUCLEOTIDE SEQUENCE [LARGE SCALE GENOMIC DNA]</scope>
    <source>
        <strain evidence="2 3">YPL8</strain>
    </source>
</reference>
<name>A0A7D5K5F9_9EURY</name>
<dbReference type="Proteomes" id="UP000509241">
    <property type="component" value="Chromosome"/>
</dbReference>
<gene>
    <name evidence="2" type="ORF">HYG82_05505</name>
</gene>
<dbReference type="GeneID" id="56032726"/>
<dbReference type="Pfam" id="PF24035">
    <property type="entry name" value="DUF7344"/>
    <property type="match status" value="1"/>
</dbReference>
<dbReference type="EMBL" id="CP058601">
    <property type="protein sequence ID" value="QLG48343.1"/>
    <property type="molecule type" value="Genomic_DNA"/>
</dbReference>
<dbReference type="AlphaFoldDB" id="A0A7D5K5F9"/>
<proteinExistence type="predicted"/>
<organism evidence="2 3">
    <name type="scientific">Natrinema halophilum</name>
    <dbReference type="NCBI Taxonomy" id="1699371"/>
    <lineage>
        <taxon>Archaea</taxon>
        <taxon>Methanobacteriati</taxon>
        <taxon>Methanobacteriota</taxon>
        <taxon>Stenosarchaea group</taxon>
        <taxon>Halobacteria</taxon>
        <taxon>Halobacteriales</taxon>
        <taxon>Natrialbaceae</taxon>
        <taxon>Natrinema</taxon>
    </lineage>
</organism>
<protein>
    <recommendedName>
        <fullName evidence="1">DUF7344 domain-containing protein</fullName>
    </recommendedName>
</protein>
<dbReference type="InterPro" id="IPR055768">
    <property type="entry name" value="DUF7344"/>
</dbReference>
<dbReference type="OrthoDB" id="247722at2157"/>
<evidence type="ECO:0000313" key="2">
    <source>
        <dbReference type="EMBL" id="QLG48343.1"/>
    </source>
</evidence>
<dbReference type="RefSeq" id="WP_179260082.1">
    <property type="nucleotide sequence ID" value="NZ_CP058601.1"/>
</dbReference>
<feature type="domain" description="DUF7344" evidence="1">
    <location>
        <begin position="27"/>
        <end position="111"/>
    </location>
</feature>
<evidence type="ECO:0000313" key="3">
    <source>
        <dbReference type="Proteomes" id="UP000509241"/>
    </source>
</evidence>
<accession>A0A7D5K5F9</accession>
<dbReference type="KEGG" id="haly:HYG82_05505"/>
<keyword evidence="3" id="KW-1185">Reference proteome</keyword>